<protein>
    <submittedName>
        <fullName evidence="2">Uncharacterized protein</fullName>
    </submittedName>
</protein>
<sequence>MKISLLATVLSTGLAVRGAAIVLADRDITAHNVTDMAAIPAHANSSYALDAEARSIGERGRHPEAQPHQAGRRLGLSLVGVNRQFAMGVGGLVVHPCLQLSPS</sequence>
<feature type="signal peptide" evidence="1">
    <location>
        <begin position="1"/>
        <end position="15"/>
    </location>
</feature>
<dbReference type="Proteomes" id="UP000298061">
    <property type="component" value="Unassembled WGS sequence"/>
</dbReference>
<keyword evidence="3" id="KW-1185">Reference proteome</keyword>
<dbReference type="EMBL" id="SFCI01000693">
    <property type="protein sequence ID" value="TFY78373.1"/>
    <property type="molecule type" value="Genomic_DNA"/>
</dbReference>
<proteinExistence type="predicted"/>
<dbReference type="AlphaFoldDB" id="A0A4Y9ZWE1"/>
<feature type="chain" id="PRO_5021359007" evidence="1">
    <location>
        <begin position="16"/>
        <end position="103"/>
    </location>
</feature>
<evidence type="ECO:0000313" key="2">
    <source>
        <dbReference type="EMBL" id="TFY78373.1"/>
    </source>
</evidence>
<comment type="caution">
    <text evidence="2">The sequence shown here is derived from an EMBL/GenBank/DDBJ whole genome shotgun (WGS) entry which is preliminary data.</text>
</comment>
<evidence type="ECO:0000256" key="1">
    <source>
        <dbReference type="SAM" id="SignalP"/>
    </source>
</evidence>
<evidence type="ECO:0000313" key="3">
    <source>
        <dbReference type="Proteomes" id="UP000298061"/>
    </source>
</evidence>
<gene>
    <name evidence="2" type="ORF">EWM64_g5641</name>
</gene>
<organism evidence="2 3">
    <name type="scientific">Hericium alpestre</name>
    <dbReference type="NCBI Taxonomy" id="135208"/>
    <lineage>
        <taxon>Eukaryota</taxon>
        <taxon>Fungi</taxon>
        <taxon>Dikarya</taxon>
        <taxon>Basidiomycota</taxon>
        <taxon>Agaricomycotina</taxon>
        <taxon>Agaricomycetes</taxon>
        <taxon>Russulales</taxon>
        <taxon>Hericiaceae</taxon>
        <taxon>Hericium</taxon>
    </lineage>
</organism>
<name>A0A4Y9ZWE1_9AGAM</name>
<keyword evidence="1" id="KW-0732">Signal</keyword>
<accession>A0A4Y9ZWE1</accession>
<reference evidence="2 3" key="1">
    <citation type="submission" date="2019-02" db="EMBL/GenBank/DDBJ databases">
        <title>Genome sequencing of the rare red list fungi Hericium alpestre (H. flagellum).</title>
        <authorList>
            <person name="Buettner E."/>
            <person name="Kellner H."/>
        </authorList>
    </citation>
    <scope>NUCLEOTIDE SEQUENCE [LARGE SCALE GENOMIC DNA]</scope>
    <source>
        <strain evidence="2 3">DSM 108284</strain>
    </source>
</reference>